<feature type="active site" description="Proton donor/acceptor" evidence="3">
    <location>
        <position position="260"/>
    </location>
</feature>
<dbReference type="PIRSF" id="PIRSF006615">
    <property type="entry name" value="Zn_crbxpep_Taq"/>
    <property type="match status" value="1"/>
</dbReference>
<keyword evidence="1" id="KW-0482">Metalloprotease</keyword>
<protein>
    <recommendedName>
        <fullName evidence="1">Metal-dependent carboxypeptidase</fullName>
        <ecNumber evidence="1">3.4.17.19</ecNumber>
    </recommendedName>
</protein>
<accession>A0A1C0U777</accession>
<dbReference type="Gene3D" id="1.10.1370.30">
    <property type="match status" value="1"/>
</dbReference>
<gene>
    <name evidence="4" type="ORF">Ppb6_01004</name>
</gene>
<evidence type="ECO:0000256" key="1">
    <source>
        <dbReference type="PIRNR" id="PIRNR006615"/>
    </source>
</evidence>
<reference evidence="4 5" key="1">
    <citation type="submission" date="2015-12" db="EMBL/GenBank/DDBJ databases">
        <title>Genome comparisons provide insights into the role of secondary metabolites in the pathogenic phase of the Photorhabdus life cycle.</title>
        <authorList>
            <person name="Tobias N.J."/>
            <person name="Mishra B."/>
            <person name="Gupta D.K."/>
            <person name="Thines M."/>
            <person name="Stinear T.P."/>
            <person name="Bode H.B."/>
        </authorList>
    </citation>
    <scope>NUCLEOTIDE SEQUENCE [LARGE SCALE GENOMIC DNA]</scope>
    <source>
        <strain evidence="4 5">PB68.1</strain>
    </source>
</reference>
<keyword evidence="1" id="KW-0645">Protease</keyword>
<sequence>MRELSDIKEHYRSIYNIEHLMDICYWDQTTMMPENSFLARAEALSEAELIIHEKKTSQAIFDTIEKLLLDNNLDNIARKALLSAKKEIEQKRLLPISLVKKIKKITCQCEYSWVKNKEMNNWQGFSKDLTQLVELLREKASILSEASGVSPYESLLNEYEPMMKTDMLDNLFEEIQIWLPGLTERFKSNSLNKNINHKIPIRTQIEINKEMLSELGFDFSRGRLDVSAHPFCGGTRDDIRITNKYSDSNFIGGVYASLHEFGHSLYERNLPNEFLGMPVSYPCSIGVHESQSLFFEMCYGYSDSFINYLSRKTVKHGLNISAGSIRKHLLKLKPNETRINTDEIHYLQHIYLRYLIERELINKNLAINDIPELWNELSIKLLGISSGKDYRNGCMQDIHWAAGFFGYFPCYMLGYIYASQIYKKIGELNYEDTLVWLRKNIWSKGAFFSPVDVIESGTEEKISTLHARDMIIAKYENI</sequence>
<feature type="binding site" evidence="2">
    <location>
        <position position="263"/>
    </location>
    <ligand>
        <name>Zn(2+)</name>
        <dbReference type="ChEBI" id="CHEBI:29105"/>
        <note>catalytic</note>
    </ligand>
</feature>
<name>A0A1C0U777_9GAMM</name>
<dbReference type="PROSITE" id="PS52034">
    <property type="entry name" value="PEPTIDASE_M32"/>
    <property type="match status" value="1"/>
</dbReference>
<dbReference type="Pfam" id="PF02074">
    <property type="entry name" value="Peptidase_M32"/>
    <property type="match status" value="1"/>
</dbReference>
<proteinExistence type="inferred from homology"/>
<dbReference type="GO" id="GO:0006508">
    <property type="term" value="P:proteolysis"/>
    <property type="evidence" value="ECO:0007669"/>
    <property type="project" value="UniProtKB-UniRule"/>
</dbReference>
<dbReference type="PANTHER" id="PTHR34217:SF1">
    <property type="entry name" value="CARBOXYPEPTIDASE 1"/>
    <property type="match status" value="1"/>
</dbReference>
<evidence type="ECO:0000313" key="4">
    <source>
        <dbReference type="EMBL" id="OCQ53778.1"/>
    </source>
</evidence>
<dbReference type="PANTHER" id="PTHR34217">
    <property type="entry name" value="METAL-DEPENDENT CARBOXYPEPTIDASE"/>
    <property type="match status" value="1"/>
</dbReference>
<dbReference type="RefSeq" id="WP_065822366.1">
    <property type="nucleotide sequence ID" value="NZ_CAWMQZ010000031.1"/>
</dbReference>
<keyword evidence="5" id="KW-1185">Reference proteome</keyword>
<dbReference type="PATRIC" id="fig|286156.4.peg.1144"/>
<comment type="caution">
    <text evidence="4">The sequence shown here is derived from an EMBL/GenBank/DDBJ whole genome shotgun (WGS) entry which is preliminary data.</text>
</comment>
<dbReference type="STRING" id="286156.Ppb6_01004"/>
<dbReference type="GO" id="GO:0046872">
    <property type="term" value="F:metal ion binding"/>
    <property type="evidence" value="ECO:0007669"/>
    <property type="project" value="UniProtKB-KW"/>
</dbReference>
<dbReference type="EC" id="3.4.17.19" evidence="1"/>
<comment type="function">
    <text evidence="1">Broad specificity carboxypetidase that releases amino acids sequentially from the C-terminus, including neutral, aromatic, polar and basic residues.</text>
</comment>
<dbReference type="InterPro" id="IPR001333">
    <property type="entry name" value="Peptidase_M32_Taq"/>
</dbReference>
<keyword evidence="1 4" id="KW-0121">Carboxypeptidase</keyword>
<comment type="catalytic activity">
    <reaction evidence="1">
        <text>Release of a C-terminal amino acid with broad specificity, except for -Pro.</text>
        <dbReference type="EC" id="3.4.17.19"/>
    </reaction>
</comment>
<evidence type="ECO:0000256" key="2">
    <source>
        <dbReference type="PIRSR" id="PIRSR006615-1"/>
    </source>
</evidence>
<evidence type="ECO:0000256" key="3">
    <source>
        <dbReference type="PIRSR" id="PIRSR006615-2"/>
    </source>
</evidence>
<keyword evidence="1 2" id="KW-0479">Metal-binding</keyword>
<comment type="similarity">
    <text evidence="1">Belongs to the peptidase M32 family.</text>
</comment>
<dbReference type="Proteomes" id="UP000093476">
    <property type="component" value="Unassembled WGS sequence"/>
</dbReference>
<feature type="binding site" evidence="2">
    <location>
        <position position="259"/>
    </location>
    <ligand>
        <name>Zn(2+)</name>
        <dbReference type="ChEBI" id="CHEBI:29105"/>
        <note>catalytic</note>
    </ligand>
</feature>
<comment type="cofactor">
    <cofactor evidence="2">
        <name>Zn(2+)</name>
        <dbReference type="ChEBI" id="CHEBI:29105"/>
    </cofactor>
    <text evidence="2">Binds 1 zinc ion per subunit.</text>
</comment>
<dbReference type="GO" id="GO:0004181">
    <property type="term" value="F:metallocarboxypeptidase activity"/>
    <property type="evidence" value="ECO:0007669"/>
    <property type="project" value="UniProtKB-UniRule"/>
</dbReference>
<keyword evidence="2" id="KW-0862">Zinc</keyword>
<feature type="binding site" evidence="2">
    <location>
        <position position="289"/>
    </location>
    <ligand>
        <name>Zn(2+)</name>
        <dbReference type="ChEBI" id="CHEBI:29105"/>
        <note>catalytic</note>
    </ligand>
</feature>
<dbReference type="CDD" id="cd06460">
    <property type="entry name" value="M32_Taq"/>
    <property type="match status" value="1"/>
</dbReference>
<keyword evidence="1 4" id="KW-0378">Hydrolase</keyword>
<dbReference type="SUPFAM" id="SSF55486">
    <property type="entry name" value="Metalloproteases ('zincins'), catalytic domain"/>
    <property type="match status" value="1"/>
</dbReference>
<evidence type="ECO:0000313" key="5">
    <source>
        <dbReference type="Proteomes" id="UP000093476"/>
    </source>
</evidence>
<organism evidence="4 5">
    <name type="scientific">Photorhabdus australis subsp. thailandensis</name>
    <dbReference type="NCBI Taxonomy" id="2805096"/>
    <lineage>
        <taxon>Bacteria</taxon>
        <taxon>Pseudomonadati</taxon>
        <taxon>Pseudomonadota</taxon>
        <taxon>Gammaproteobacteria</taxon>
        <taxon>Enterobacterales</taxon>
        <taxon>Morganellaceae</taxon>
        <taxon>Photorhabdus</taxon>
    </lineage>
</organism>
<dbReference type="EMBL" id="LOMY01000031">
    <property type="protein sequence ID" value="OCQ53778.1"/>
    <property type="molecule type" value="Genomic_DNA"/>
</dbReference>
<dbReference type="PRINTS" id="PR00998">
    <property type="entry name" value="CRBOXYPTASET"/>
</dbReference>
<dbReference type="AlphaFoldDB" id="A0A1C0U777"/>